<accession>A0ACC0CFE9</accession>
<evidence type="ECO:0000313" key="2">
    <source>
        <dbReference type="Proteomes" id="UP001060085"/>
    </source>
</evidence>
<gene>
    <name evidence="1" type="ORF">M9H77_04904</name>
</gene>
<proteinExistence type="predicted"/>
<organism evidence="1 2">
    <name type="scientific">Catharanthus roseus</name>
    <name type="common">Madagascar periwinkle</name>
    <name type="synonym">Vinca rosea</name>
    <dbReference type="NCBI Taxonomy" id="4058"/>
    <lineage>
        <taxon>Eukaryota</taxon>
        <taxon>Viridiplantae</taxon>
        <taxon>Streptophyta</taxon>
        <taxon>Embryophyta</taxon>
        <taxon>Tracheophyta</taxon>
        <taxon>Spermatophyta</taxon>
        <taxon>Magnoliopsida</taxon>
        <taxon>eudicotyledons</taxon>
        <taxon>Gunneridae</taxon>
        <taxon>Pentapetalae</taxon>
        <taxon>asterids</taxon>
        <taxon>lamiids</taxon>
        <taxon>Gentianales</taxon>
        <taxon>Apocynaceae</taxon>
        <taxon>Rauvolfioideae</taxon>
        <taxon>Vinceae</taxon>
        <taxon>Catharanthinae</taxon>
        <taxon>Catharanthus</taxon>
    </lineage>
</organism>
<protein>
    <submittedName>
        <fullName evidence="1">Uncharacterized protein</fullName>
    </submittedName>
</protein>
<dbReference type="Proteomes" id="UP001060085">
    <property type="component" value="Linkage Group LG01"/>
</dbReference>
<name>A0ACC0CFE9_CATRO</name>
<dbReference type="EMBL" id="CM044701">
    <property type="protein sequence ID" value="KAI5683676.1"/>
    <property type="molecule type" value="Genomic_DNA"/>
</dbReference>
<evidence type="ECO:0000313" key="1">
    <source>
        <dbReference type="EMBL" id="KAI5683676.1"/>
    </source>
</evidence>
<reference evidence="2" key="1">
    <citation type="journal article" date="2023" name="Nat. Plants">
        <title>Single-cell RNA sequencing provides a high-resolution roadmap for understanding the multicellular compartmentation of specialized metabolism.</title>
        <authorList>
            <person name="Sun S."/>
            <person name="Shen X."/>
            <person name="Li Y."/>
            <person name="Li Y."/>
            <person name="Wang S."/>
            <person name="Li R."/>
            <person name="Zhang H."/>
            <person name="Shen G."/>
            <person name="Guo B."/>
            <person name="Wei J."/>
            <person name="Xu J."/>
            <person name="St-Pierre B."/>
            <person name="Chen S."/>
            <person name="Sun C."/>
        </authorList>
    </citation>
    <scope>NUCLEOTIDE SEQUENCE [LARGE SCALE GENOMIC DNA]</scope>
</reference>
<sequence length="485" mass="53920">MGNCFRKLRKKKKEEQEQEEVINNKNPGSNPPSKGLISPINDLPNASIAMGPPVISAGISETRNQCSHPLPRPNPSMQIEKNRNGVVPNVPTESQILSSPDLKSFLYSELSVATGNFHPDNHLGEGGFGNVYKGWLHKETLTAAKPDSGMAVAVKKLKTQGLQGHKEWLSEVNYLGRLRHPNLVKLIGFCLEGENRLLVYEFMPKGSTENHLFRRKADPLSWATRMKIAVGAARGLCFLHESESQVIYRDFKASNILLDLDFNAKLSDFGLAKTGPTGDQTHVVTAVMGTEGYADPEYIRTGHLSAKCDVYSFGVVLFELLTGRRAVDYSLAKQEHHLVHWVKPHLRDKRSLVRIMDSKLEGQYPRRGAYVAATLALHCINAERRFRPTMAEVLEYLEQLQSPKFMNIKSPPKQPVQSNSEPASPSSPSDLSSKDWSPINRTPRLSSPPHAKSVNKAPAKASPKGHTKHANRSRFSGFVESHEEC</sequence>
<comment type="caution">
    <text evidence="1">The sequence shown here is derived from an EMBL/GenBank/DDBJ whole genome shotgun (WGS) entry which is preliminary data.</text>
</comment>
<keyword evidence="2" id="KW-1185">Reference proteome</keyword>